<sequence>MKSIKHYPNSKIIIHDFFDRLEIYGCLLEFLECIDRVDTLGIFFVKDCKKEKLEKYYEEYKYDFR</sequence>
<organism evidence="1 2">
    <name type="scientific">Helicobacter ibis</name>
    <dbReference type="NCBI Taxonomy" id="2962633"/>
    <lineage>
        <taxon>Bacteria</taxon>
        <taxon>Pseudomonadati</taxon>
        <taxon>Campylobacterota</taxon>
        <taxon>Epsilonproteobacteria</taxon>
        <taxon>Campylobacterales</taxon>
        <taxon>Helicobacteraceae</taxon>
        <taxon>Helicobacter</taxon>
    </lineage>
</organism>
<keyword evidence="2" id="KW-1185">Reference proteome</keyword>
<dbReference type="EMBL" id="JAQHXR010000005">
    <property type="protein sequence ID" value="MDA3969523.1"/>
    <property type="molecule type" value="Genomic_DNA"/>
</dbReference>
<proteinExistence type="predicted"/>
<accession>A0ABT4VFM7</accession>
<evidence type="ECO:0000313" key="1">
    <source>
        <dbReference type="EMBL" id="MDA3969523.1"/>
    </source>
</evidence>
<gene>
    <name evidence="1" type="ORF">PF021_07570</name>
</gene>
<protein>
    <submittedName>
        <fullName evidence="1">Uncharacterized protein</fullName>
    </submittedName>
</protein>
<evidence type="ECO:0000313" key="2">
    <source>
        <dbReference type="Proteomes" id="UP001210261"/>
    </source>
</evidence>
<reference evidence="1 2" key="1">
    <citation type="submission" date="2023-01" db="EMBL/GenBank/DDBJ databases">
        <title>Description of Helicobacter ibis sp. nov. isolated from faecal droppings of black-faced ibis (Theristicus melanopis).</title>
        <authorList>
            <person name="Lopez-Cantillo M."/>
            <person name="Vidal-Veuthey B."/>
            <person name="Mella A."/>
            <person name="De La Haba R."/>
            <person name="Collado L."/>
        </authorList>
    </citation>
    <scope>NUCLEOTIDE SEQUENCE [LARGE SCALE GENOMIC DNA]</scope>
    <source>
        <strain evidence="1 2">A82</strain>
    </source>
</reference>
<dbReference type="Proteomes" id="UP001210261">
    <property type="component" value="Unassembled WGS sequence"/>
</dbReference>
<comment type="caution">
    <text evidence="1">The sequence shown here is derived from an EMBL/GenBank/DDBJ whole genome shotgun (WGS) entry which is preliminary data.</text>
</comment>
<dbReference type="RefSeq" id="WP_271021884.1">
    <property type="nucleotide sequence ID" value="NZ_JAQHXR010000005.1"/>
</dbReference>
<name>A0ABT4VFM7_9HELI</name>